<evidence type="ECO:0000259" key="2">
    <source>
        <dbReference type="PROSITE" id="PS50003"/>
    </source>
</evidence>
<dbReference type="GO" id="GO:0000281">
    <property type="term" value="P:mitotic cytokinesis"/>
    <property type="evidence" value="ECO:0007669"/>
    <property type="project" value="TreeGrafter"/>
</dbReference>
<dbReference type="SUPFAM" id="SSF50729">
    <property type="entry name" value="PH domain-like"/>
    <property type="match status" value="1"/>
</dbReference>
<feature type="region of interest" description="Disordered" evidence="1">
    <location>
        <begin position="368"/>
        <end position="394"/>
    </location>
</feature>
<dbReference type="SMART" id="SM00233">
    <property type="entry name" value="PH"/>
    <property type="match status" value="1"/>
</dbReference>
<dbReference type="InterPro" id="IPR037840">
    <property type="entry name" value="PH_Anillin"/>
</dbReference>
<name>F1KSV2_ASCSU</name>
<proteinExistence type="evidence at transcript level"/>
<sequence length="793" mass="89030">MQGEQSVIGDIHSALHGRHPTIGEYIPHGHTRRLATTYEIMTEAAMAEMNFERFHLRERSSRRNSVPPQAEVRCKFRQQESGPPLAKGSRDDSFIVGRHLNDEEYPTDERVFHFGNVVLNNNDKPNELNRCHNWSTFVESQSVEVAKSADFRSLDSRESFDKRAVEMMRCPCGIGHNNNAHRNCVRAGKVYPYGMSRTKYAAKTFKGTNDAQRYEHHYYDTPANEMCGSEDIQKRGMNDEGEHEHIFTSCAYFNASSSVRYANDVKIRRSCVANGNERKHRSADYGATVTVDGGTTRNVADMDGLAALASKTALCRGFPSEDNRSITVATPVRYSPATFSSPPPAGERVAVYERKETGNLLQSKRDAVTRDPVATSTPVDGSPPTMVHSVGDSPSRMLNRSGISTITASTICDPNFEQDYVAEIKRLNEGILIQEERLSQAIVALAHAKNFSSNYGTLAELCAHRELLLCRERHAVFHRELERVKMLHLIKKRIPQLSPKMQSTFEVLSIVVHLNRNFSIRSSGERDAYAFLALLKAADQVDATEAVTPIGGRTMRVNTVQFNGRILFTNMPLDFTVTVEIYALKMYETKRQDDRHCAVLKNKAKSLLNPNICVGKQSMNDESVVSSSEFTLCGRVLLNRDTVGTQRFYLENVEYPLEGTIELKSSCTPVPAIIETGFNGFLTMYEVVSDLASWVRYWAVLRRGVVRFWKYPDDEAAEKTAIADMDLTKCTNVKVKPASFEVCFHPNAFCVDLLLSTRPSVVEKKRVLLSADTKEQCVAWIDAINETLALLRG</sequence>
<organism evidence="3">
    <name type="scientific">Ascaris suum</name>
    <name type="common">Pig roundworm</name>
    <name type="synonym">Ascaris lumbricoides</name>
    <dbReference type="NCBI Taxonomy" id="6253"/>
    <lineage>
        <taxon>Eukaryota</taxon>
        <taxon>Metazoa</taxon>
        <taxon>Ecdysozoa</taxon>
        <taxon>Nematoda</taxon>
        <taxon>Chromadorea</taxon>
        <taxon>Rhabditida</taxon>
        <taxon>Spirurina</taxon>
        <taxon>Ascaridomorpha</taxon>
        <taxon>Ascaridoidea</taxon>
        <taxon>Ascarididae</taxon>
        <taxon>Ascaris</taxon>
    </lineage>
</organism>
<dbReference type="Pfam" id="PF08174">
    <property type="entry name" value="Anillin"/>
    <property type="match status" value="1"/>
</dbReference>
<dbReference type="Pfam" id="PF00169">
    <property type="entry name" value="PH"/>
    <property type="match status" value="1"/>
</dbReference>
<dbReference type="InterPro" id="IPR012966">
    <property type="entry name" value="AHD"/>
</dbReference>
<dbReference type="InterPro" id="IPR011993">
    <property type="entry name" value="PH-like_dom_sf"/>
</dbReference>
<dbReference type="GO" id="GO:0000915">
    <property type="term" value="P:actomyosin contractile ring assembly"/>
    <property type="evidence" value="ECO:0007669"/>
    <property type="project" value="TreeGrafter"/>
</dbReference>
<dbReference type="PANTHER" id="PTHR21538">
    <property type="entry name" value="ANILLIN/RHOTEKIN RTKN"/>
    <property type="match status" value="1"/>
</dbReference>
<dbReference type="PANTHER" id="PTHR21538:SF23">
    <property type="entry name" value="ANILLIN"/>
    <property type="match status" value="1"/>
</dbReference>
<dbReference type="PROSITE" id="PS50003">
    <property type="entry name" value="PH_DOMAIN"/>
    <property type="match status" value="1"/>
</dbReference>
<dbReference type="InterPro" id="IPR001849">
    <property type="entry name" value="PH_domain"/>
</dbReference>
<dbReference type="CDD" id="cd01263">
    <property type="entry name" value="PH_anillin"/>
    <property type="match status" value="1"/>
</dbReference>
<accession>F1KSV2</accession>
<reference evidence="3" key="1">
    <citation type="journal article" date="2011" name="Genome Res.">
        <title>Deep small RNA sequencing from the nematode Ascaris reveals conservation, functional diversification, and novel developmental profiles.</title>
        <authorList>
            <person name="Wang J."/>
            <person name="Czech B."/>
            <person name="Crunk A."/>
            <person name="Wallace A."/>
            <person name="Mitreva M."/>
            <person name="Hannon G.J."/>
            <person name="Davis R.E."/>
        </authorList>
    </citation>
    <scope>NUCLEOTIDE SEQUENCE</scope>
</reference>
<dbReference type="GO" id="GO:0005826">
    <property type="term" value="C:actomyosin contractile ring"/>
    <property type="evidence" value="ECO:0007669"/>
    <property type="project" value="TreeGrafter"/>
</dbReference>
<dbReference type="GO" id="GO:0031106">
    <property type="term" value="P:septin ring organization"/>
    <property type="evidence" value="ECO:0007669"/>
    <property type="project" value="TreeGrafter"/>
</dbReference>
<dbReference type="EMBL" id="JI165306">
    <property type="protein sequence ID" value="ADY40956.1"/>
    <property type="molecule type" value="mRNA"/>
</dbReference>
<dbReference type="AlphaFoldDB" id="F1KSV2"/>
<protein>
    <submittedName>
        <fullName evidence="3">Anillin-like protein 2</fullName>
    </submittedName>
</protein>
<evidence type="ECO:0000256" key="1">
    <source>
        <dbReference type="SAM" id="MobiDB-lite"/>
    </source>
</evidence>
<dbReference type="InterPro" id="IPR051364">
    <property type="entry name" value="Cytokinesis/Rho-signaling"/>
</dbReference>
<dbReference type="Gene3D" id="2.30.29.30">
    <property type="entry name" value="Pleckstrin-homology domain (PH domain)/Phosphotyrosine-binding domain (PTB)"/>
    <property type="match status" value="1"/>
</dbReference>
<evidence type="ECO:0000313" key="3">
    <source>
        <dbReference type="EMBL" id="ADY40956.1"/>
    </source>
</evidence>
<feature type="domain" description="PH" evidence="2">
    <location>
        <begin position="675"/>
        <end position="789"/>
    </location>
</feature>